<dbReference type="EMBL" id="PPSL01000001">
    <property type="protein sequence ID" value="PQJ12786.1"/>
    <property type="molecule type" value="Genomic_DNA"/>
</dbReference>
<gene>
    <name evidence="1" type="ORF">CJD36_003290</name>
</gene>
<proteinExistence type="predicted"/>
<comment type="caution">
    <text evidence="1">The sequence shown here is derived from an EMBL/GenBank/DDBJ whole genome shotgun (WGS) entry which is preliminary data.</text>
</comment>
<dbReference type="RefSeq" id="WP_105037670.1">
    <property type="nucleotide sequence ID" value="NZ_PPSL01000001.1"/>
</dbReference>
<dbReference type="AlphaFoldDB" id="A0A2S7T212"/>
<evidence type="ECO:0000313" key="1">
    <source>
        <dbReference type="EMBL" id="PQJ12786.1"/>
    </source>
</evidence>
<keyword evidence="2" id="KW-1185">Reference proteome</keyword>
<reference evidence="1 2" key="1">
    <citation type="submission" date="2018-01" db="EMBL/GenBank/DDBJ databases">
        <title>A novel member of the phylum Bacteroidetes isolated from glacier ice.</title>
        <authorList>
            <person name="Liu Q."/>
            <person name="Xin Y.-H."/>
        </authorList>
    </citation>
    <scope>NUCLEOTIDE SEQUENCE [LARGE SCALE GENOMIC DNA]</scope>
    <source>
        <strain evidence="1 2">RB1R16</strain>
    </source>
</reference>
<dbReference type="Gene3D" id="3.90.1530.10">
    <property type="entry name" value="Conserved hypothetical protein from pyrococcus furiosus pfu- 392566-001, ParB domain"/>
    <property type="match status" value="1"/>
</dbReference>
<dbReference type="SUPFAM" id="SSF110849">
    <property type="entry name" value="ParB/Sulfiredoxin"/>
    <property type="match status" value="1"/>
</dbReference>
<organism evidence="1 2">
    <name type="scientific">Flavipsychrobacter stenotrophus</name>
    <dbReference type="NCBI Taxonomy" id="2077091"/>
    <lineage>
        <taxon>Bacteria</taxon>
        <taxon>Pseudomonadati</taxon>
        <taxon>Bacteroidota</taxon>
        <taxon>Chitinophagia</taxon>
        <taxon>Chitinophagales</taxon>
        <taxon>Chitinophagaceae</taxon>
        <taxon>Flavipsychrobacter</taxon>
    </lineage>
</organism>
<dbReference type="OrthoDB" id="8742995at2"/>
<dbReference type="Proteomes" id="UP000239872">
    <property type="component" value="Unassembled WGS sequence"/>
</dbReference>
<evidence type="ECO:0000313" key="2">
    <source>
        <dbReference type="Proteomes" id="UP000239872"/>
    </source>
</evidence>
<protein>
    <submittedName>
        <fullName evidence="1">Uncharacterized protein</fullName>
    </submittedName>
</protein>
<sequence>MLNTHTENALNVYGFSSNNELAAFIKQHFAESEYDRQDEIFENLRLVQPYVQQLCADEKDLANTISVKKIPARYNKLLDVYRNDPRFSKTFQPHNTEIALVEIDKLVAPQKMVNFDFCQKLIDDMKGATGMKDLIKACLSPDRYQDPIQHLETAGTHIFTSPSSDMRYLGSFVKDLTEDDMEFAGGGLPVAAIISFIGYGVAPVNVLRTPTKIVLHNGFHRVFACRALGIKEIPVVVRNVTNPLLEFPNHINGLPREYLLNSPRPALVKDFFDPKLTMKFKMKRKLKTVKIQVNASALDVPY</sequence>
<name>A0A2S7T212_9BACT</name>
<accession>A0A2S7T212</accession>
<dbReference type="InterPro" id="IPR036086">
    <property type="entry name" value="ParB/Sulfiredoxin_sf"/>
</dbReference>